<dbReference type="Pfam" id="PF02929">
    <property type="entry name" value="Bgal_small_N"/>
    <property type="match status" value="1"/>
</dbReference>
<dbReference type="InterPro" id="IPR004199">
    <property type="entry name" value="B-gal_small/dom_5"/>
</dbReference>
<dbReference type="GO" id="GO:0030246">
    <property type="term" value="F:carbohydrate binding"/>
    <property type="evidence" value="ECO:0007669"/>
    <property type="project" value="InterPro"/>
</dbReference>
<dbReference type="InterPro" id="IPR017853">
    <property type="entry name" value="GH"/>
</dbReference>
<comment type="similarity">
    <text evidence="3 10">Belongs to the glycosyl hydrolase 2 family.</text>
</comment>
<dbReference type="Proteomes" id="UP000831290">
    <property type="component" value="Chromosome"/>
</dbReference>
<dbReference type="PROSITE" id="PS00608">
    <property type="entry name" value="GLYCOSYL_HYDROL_F2_2"/>
    <property type="match status" value="1"/>
</dbReference>
<evidence type="ECO:0000256" key="3">
    <source>
        <dbReference type="ARBA" id="ARBA00007401"/>
    </source>
</evidence>
<dbReference type="Pfam" id="PF14200">
    <property type="entry name" value="RicinB_lectin_2"/>
    <property type="match status" value="1"/>
</dbReference>
<evidence type="ECO:0000256" key="6">
    <source>
        <dbReference type="ARBA" id="ARBA00022801"/>
    </source>
</evidence>
<dbReference type="PRINTS" id="PR00132">
    <property type="entry name" value="GLHYDRLASE2"/>
</dbReference>
<organism evidence="12 13">
    <name type="scientific">Abyssalbus ytuae</name>
    <dbReference type="NCBI Taxonomy" id="2926907"/>
    <lineage>
        <taxon>Bacteria</taxon>
        <taxon>Pseudomonadati</taxon>
        <taxon>Bacteroidota</taxon>
        <taxon>Flavobacteriia</taxon>
        <taxon>Flavobacteriales</taxon>
        <taxon>Flavobacteriaceae</taxon>
        <taxon>Abyssalbus</taxon>
    </lineage>
</organism>
<reference evidence="12" key="1">
    <citation type="submission" date="2022-03" db="EMBL/GenBank/DDBJ databases">
        <title>Description of Abyssus ytuae gen. nov., sp. nov., a novel member of the family Flavobacteriaceae isolated from the sediment of Mariana Trench.</title>
        <authorList>
            <person name="Zhang J."/>
            <person name="Xu X."/>
        </authorList>
    </citation>
    <scope>NUCLEOTIDE SEQUENCE</scope>
    <source>
        <strain evidence="12">MT3330</strain>
    </source>
</reference>
<dbReference type="SUPFAM" id="SSF74650">
    <property type="entry name" value="Galactose mutarotase-like"/>
    <property type="match status" value="1"/>
</dbReference>
<dbReference type="InterPro" id="IPR011013">
    <property type="entry name" value="Gal_mutarotase_sf_dom"/>
</dbReference>
<dbReference type="InterPro" id="IPR032312">
    <property type="entry name" value="LacZ_4"/>
</dbReference>
<dbReference type="Gene3D" id="3.20.20.80">
    <property type="entry name" value="Glycosidases"/>
    <property type="match status" value="1"/>
</dbReference>
<dbReference type="InterPro" id="IPR036156">
    <property type="entry name" value="Beta-gal/glucu_dom_sf"/>
</dbReference>
<evidence type="ECO:0000313" key="13">
    <source>
        <dbReference type="Proteomes" id="UP000831290"/>
    </source>
</evidence>
<keyword evidence="6 10" id="KW-0378">Hydrolase</keyword>
<dbReference type="InterPro" id="IPR050347">
    <property type="entry name" value="Bact_Beta-galactosidase"/>
</dbReference>
<dbReference type="InterPro" id="IPR013783">
    <property type="entry name" value="Ig-like_fold"/>
</dbReference>
<dbReference type="Gene3D" id="2.60.120.260">
    <property type="entry name" value="Galactose-binding domain-like"/>
    <property type="match status" value="1"/>
</dbReference>
<dbReference type="InterPro" id="IPR006102">
    <property type="entry name" value="Ig-like_GH2"/>
</dbReference>
<dbReference type="InterPro" id="IPR006101">
    <property type="entry name" value="Glyco_hydro_2"/>
</dbReference>
<dbReference type="InterPro" id="IPR035992">
    <property type="entry name" value="Ricin_B-like_lectins"/>
</dbReference>
<dbReference type="EC" id="3.2.1.23" evidence="5 10"/>
<accession>A0A9E6ZTA8</accession>
<dbReference type="Pfam" id="PF02837">
    <property type="entry name" value="Glyco_hydro_2_N"/>
    <property type="match status" value="1"/>
</dbReference>
<dbReference type="InterPro" id="IPR023232">
    <property type="entry name" value="Glyco_hydro_2_AS"/>
</dbReference>
<evidence type="ECO:0000259" key="11">
    <source>
        <dbReference type="SMART" id="SM01038"/>
    </source>
</evidence>
<dbReference type="GO" id="GO:0004565">
    <property type="term" value="F:beta-galactosidase activity"/>
    <property type="evidence" value="ECO:0007669"/>
    <property type="project" value="UniProtKB-EC"/>
</dbReference>
<evidence type="ECO:0000256" key="2">
    <source>
        <dbReference type="ARBA" id="ARBA00001913"/>
    </source>
</evidence>
<dbReference type="SMART" id="SM01038">
    <property type="entry name" value="Bgal_small_N"/>
    <property type="match status" value="1"/>
</dbReference>
<dbReference type="Gene3D" id="2.70.98.10">
    <property type="match status" value="1"/>
</dbReference>
<evidence type="ECO:0000256" key="8">
    <source>
        <dbReference type="ARBA" id="ARBA00023295"/>
    </source>
</evidence>
<dbReference type="RefSeq" id="WP_255844704.1">
    <property type="nucleotide sequence ID" value="NZ_CP094358.1"/>
</dbReference>
<dbReference type="SUPFAM" id="SSF51445">
    <property type="entry name" value="(Trans)glycosidases"/>
    <property type="match status" value="1"/>
</dbReference>
<feature type="domain" description="Beta galactosidase small chain/" evidence="11">
    <location>
        <begin position="920"/>
        <end position="1193"/>
    </location>
</feature>
<evidence type="ECO:0000313" key="12">
    <source>
        <dbReference type="EMBL" id="UOB18468.1"/>
    </source>
</evidence>
<dbReference type="GO" id="GO:0009341">
    <property type="term" value="C:beta-galactosidase complex"/>
    <property type="evidence" value="ECO:0007669"/>
    <property type="project" value="InterPro"/>
</dbReference>
<proteinExistence type="inferred from homology"/>
<dbReference type="InterPro" id="IPR023230">
    <property type="entry name" value="Glyco_hydro_2_CS"/>
</dbReference>
<dbReference type="InterPro" id="IPR014718">
    <property type="entry name" value="GH-type_carb-bd"/>
</dbReference>
<dbReference type="SUPFAM" id="SSF49303">
    <property type="entry name" value="beta-Galactosidase/glucuronidase domain"/>
    <property type="match status" value="2"/>
</dbReference>
<dbReference type="InterPro" id="IPR006104">
    <property type="entry name" value="Glyco_hydro_2_N"/>
</dbReference>
<keyword evidence="8 10" id="KW-0326">Glycosidase</keyword>
<sequence length="1195" mass="138755">MKYKSKLTTTIFLIILTIPPVFCQEFSEKVFYNIKTIEGFLVSNKGNTNNEAELWLEQSNKDDEGQLWQIVKLKNGFFNIKNPLSKKSLDNRGITTGKTGNTIIQWDTNYGNENQQWKITQTGTGRYVITHRNSTMSLDYKSDEEGNAVYQIPNSVQTWEITPTKIKIEKLYTRPQSKNEWENETIFAINKEEGHVTYYTYPNRQLLINDSTFQKPWTKPTSPYYLSLNGTWKFNWVKQPSERPENFYKKKYDVSNWDDIEVPSNWEMKGYGTPIYTNIRYPFKNNPPFIQSEKGYTNEKEPNPVGSYKRDFEIPQDWKGKEIFLHFNGVYSGMFLWINGKKVGYTQGANNDAEFNITKFVKPGTNTIAVQVFRWTDGSYLEDQDMFRLSGIYRDVYLFATPKLTIRDFIIESDFKEENLTRADLSVKAKLKNFDKKAIQNSSFIVTLLDPQNKIVAEVEKPLGKIISKADQEIKIEQEIVNPQLWSAETPHLYSVILTLKDENGNETLALSNKYGFRKIEIKNKRVYVNNKQVFFKGVNRHDTHPLYGKAIPVASMLEDILLMKQNNINTVRTSHYPNSPKMYAMYDYYGLYIMDEADVENHGNHSISNDPAWIPAYNDRIQRVINRDRNHPSVIFWSLGNEGGGGNNFAVMYQHAKKIDASRPIHYEGKNEVADVDSHMYPSISRMQSFDQQQSDKPYFLCEYAHAMGNAIGNLEEYWDYIENHSQRMIGGCIWDWVDQGITKYGQPTNHYFYGGDFGDKPNDHDFCANGIVTPDRQVTAKLLEVKSVYQYIEIKPKDLKNGIITVTNKYDFINLNRFNIKWEIIKDGIPTESGNLSPVNVLPDETTDIHIPLPGNYKNDHEYFLNLYFELKEDAPWANAGHVLASQQLSLTSRKEVMNVETKNLNRIVFKEENNKVTISGNNFNASFDKTKGNFTSLKYGDIEVIHKGEGFTFNWFRAVSNDKYTDCRYYPTSEKVTKAEYKLNPGKKSVTINLTKEVNIQRSNNPLSFSYEVHYTIYENGWIDVDATFEKPENDQIIRRLGLRMQLNKELDKVKWYGRGPHENYIDRKASTLMGTYAKTVSQMEEEHYVKSQSTGNREDIRWVNISNSNEKGIRIISKDRLSFSILHHSDEDLWNTKHDFELPESEKPFSYLNLDYLQQGLGNASCGPRPLDQYMIPEGKPLQYSFRIMPL</sequence>
<dbReference type="EMBL" id="CP094358">
    <property type="protein sequence ID" value="UOB18468.1"/>
    <property type="molecule type" value="Genomic_DNA"/>
</dbReference>
<dbReference type="SUPFAM" id="SSF49785">
    <property type="entry name" value="Galactose-binding domain-like"/>
    <property type="match status" value="1"/>
</dbReference>
<evidence type="ECO:0000256" key="7">
    <source>
        <dbReference type="ARBA" id="ARBA00022837"/>
    </source>
</evidence>
<dbReference type="Gene3D" id="2.80.10.50">
    <property type="match status" value="1"/>
</dbReference>
<dbReference type="Pfam" id="PF16353">
    <property type="entry name" value="LacZ_4"/>
    <property type="match status" value="1"/>
</dbReference>
<dbReference type="KEGG" id="fbm:MQE35_04050"/>
<dbReference type="Pfam" id="PF00703">
    <property type="entry name" value="Glyco_hydro_2"/>
    <property type="match status" value="1"/>
</dbReference>
<keyword evidence="7" id="KW-0106">Calcium</keyword>
<evidence type="ECO:0000256" key="10">
    <source>
        <dbReference type="RuleBase" id="RU361154"/>
    </source>
</evidence>
<dbReference type="Gene3D" id="2.60.40.10">
    <property type="entry name" value="Immunoglobulins"/>
    <property type="match status" value="2"/>
</dbReference>
<dbReference type="PANTHER" id="PTHR46323:SF2">
    <property type="entry name" value="BETA-GALACTOSIDASE"/>
    <property type="match status" value="1"/>
</dbReference>
<comment type="catalytic activity">
    <reaction evidence="1 10">
        <text>Hydrolysis of terminal non-reducing beta-D-galactose residues in beta-D-galactosides.</text>
        <dbReference type="EC" id="3.2.1.23"/>
    </reaction>
</comment>
<dbReference type="PROSITE" id="PS50231">
    <property type="entry name" value="RICIN_B_LECTIN"/>
    <property type="match status" value="1"/>
</dbReference>
<dbReference type="InterPro" id="IPR000772">
    <property type="entry name" value="Ricin_B_lectin"/>
</dbReference>
<name>A0A9E6ZTA8_9FLAO</name>
<dbReference type="CDD" id="cd00161">
    <property type="entry name" value="beta-trefoil_Ricin-like"/>
    <property type="match status" value="1"/>
</dbReference>
<dbReference type="PANTHER" id="PTHR46323">
    <property type="entry name" value="BETA-GALACTOSIDASE"/>
    <property type="match status" value="1"/>
</dbReference>
<comment type="subunit">
    <text evidence="4">Monomer.</text>
</comment>
<evidence type="ECO:0000256" key="4">
    <source>
        <dbReference type="ARBA" id="ARBA00011245"/>
    </source>
</evidence>
<dbReference type="SUPFAM" id="SSF50370">
    <property type="entry name" value="Ricin B-like lectins"/>
    <property type="match status" value="1"/>
</dbReference>
<gene>
    <name evidence="12" type="ORF">MQE35_04050</name>
</gene>
<keyword evidence="13" id="KW-1185">Reference proteome</keyword>
<dbReference type="InterPro" id="IPR008979">
    <property type="entry name" value="Galactose-bd-like_sf"/>
</dbReference>
<comment type="cofactor">
    <cofactor evidence="2">
        <name>Ca(2+)</name>
        <dbReference type="ChEBI" id="CHEBI:29108"/>
    </cofactor>
</comment>
<evidence type="ECO:0000256" key="5">
    <source>
        <dbReference type="ARBA" id="ARBA00012756"/>
    </source>
</evidence>
<dbReference type="AlphaFoldDB" id="A0A9E6ZTA8"/>
<evidence type="ECO:0000256" key="9">
    <source>
        <dbReference type="ARBA" id="ARBA00032230"/>
    </source>
</evidence>
<dbReference type="GO" id="GO:0005990">
    <property type="term" value="P:lactose catabolic process"/>
    <property type="evidence" value="ECO:0007669"/>
    <property type="project" value="TreeGrafter"/>
</dbReference>
<dbReference type="InterPro" id="IPR006103">
    <property type="entry name" value="Glyco_hydro_2_cat"/>
</dbReference>
<protein>
    <recommendedName>
        <fullName evidence="5 10">Beta-galactosidase</fullName>
        <ecNumber evidence="5 10">3.2.1.23</ecNumber>
    </recommendedName>
    <alternativeName>
        <fullName evidence="9 10">Lactase</fullName>
    </alternativeName>
</protein>
<dbReference type="PROSITE" id="PS00719">
    <property type="entry name" value="GLYCOSYL_HYDROL_F2_1"/>
    <property type="match status" value="1"/>
</dbReference>
<evidence type="ECO:0000256" key="1">
    <source>
        <dbReference type="ARBA" id="ARBA00001412"/>
    </source>
</evidence>
<dbReference type="Pfam" id="PF02836">
    <property type="entry name" value="Glyco_hydro_2_C"/>
    <property type="match status" value="1"/>
</dbReference>